<dbReference type="Pfam" id="PF13405">
    <property type="entry name" value="EF-hand_6"/>
    <property type="match status" value="1"/>
</dbReference>
<dbReference type="PRINTS" id="PR00704">
    <property type="entry name" value="CALPAIN"/>
</dbReference>
<dbReference type="SUPFAM" id="SSF47473">
    <property type="entry name" value="EF-hand"/>
    <property type="match status" value="1"/>
</dbReference>
<dbReference type="Gene3D" id="1.10.238.10">
    <property type="entry name" value="EF-hand"/>
    <property type="match status" value="1"/>
</dbReference>
<evidence type="ECO:0000256" key="9">
    <source>
        <dbReference type="PROSITE-ProRule" id="PRU00239"/>
    </source>
</evidence>
<proteinExistence type="inferred from homology"/>
<dbReference type="InterPro" id="IPR011992">
    <property type="entry name" value="EF-hand-dom_pair"/>
</dbReference>
<feature type="domain" description="Calpain catalytic" evidence="10">
    <location>
        <begin position="45"/>
        <end position="345"/>
    </location>
</feature>
<keyword evidence="3" id="KW-0479">Metal-binding</keyword>
<keyword evidence="7" id="KW-0106">Calcium</keyword>
<evidence type="ECO:0000256" key="3">
    <source>
        <dbReference type="ARBA" id="ARBA00022723"/>
    </source>
</evidence>
<gene>
    <name evidence="12" type="ORF">PECUL_23A041107</name>
</gene>
<dbReference type="SMART" id="SM00054">
    <property type="entry name" value="EFh"/>
    <property type="match status" value="3"/>
</dbReference>
<dbReference type="GO" id="GO:0004198">
    <property type="term" value="F:calcium-dependent cysteine-type endopeptidase activity"/>
    <property type="evidence" value="ECO:0007669"/>
    <property type="project" value="InterPro"/>
</dbReference>
<dbReference type="SUPFAM" id="SSF49758">
    <property type="entry name" value="Calpain large subunit, middle domain (domain III)"/>
    <property type="match status" value="1"/>
</dbReference>
<dbReference type="FunFam" id="3.90.70.10:FF:000001">
    <property type="entry name" value="Calpain-1 catalytic subunit"/>
    <property type="match status" value="1"/>
</dbReference>
<dbReference type="PROSITE" id="PS00018">
    <property type="entry name" value="EF_HAND_1"/>
    <property type="match status" value="1"/>
</dbReference>
<evidence type="ECO:0000313" key="13">
    <source>
        <dbReference type="Proteomes" id="UP001295444"/>
    </source>
</evidence>
<dbReference type="SMART" id="SM00720">
    <property type="entry name" value="calpain_III"/>
    <property type="match status" value="1"/>
</dbReference>
<dbReference type="PANTHER" id="PTHR10183:SF435">
    <property type="entry name" value="LOW QUALITY PROTEIN: CALPAIN-8"/>
    <property type="match status" value="1"/>
</dbReference>
<keyword evidence="13" id="KW-1185">Reference proteome</keyword>
<evidence type="ECO:0000313" key="12">
    <source>
        <dbReference type="EMBL" id="CAH2253924.1"/>
    </source>
</evidence>
<evidence type="ECO:0000256" key="6">
    <source>
        <dbReference type="ARBA" id="ARBA00022807"/>
    </source>
</evidence>
<reference evidence="12" key="1">
    <citation type="submission" date="2022-03" db="EMBL/GenBank/DDBJ databases">
        <authorList>
            <person name="Alioto T."/>
            <person name="Alioto T."/>
            <person name="Gomez Garrido J."/>
        </authorList>
    </citation>
    <scope>NUCLEOTIDE SEQUENCE</scope>
</reference>
<dbReference type="InterPro" id="IPR022684">
    <property type="entry name" value="Calpain_cysteine_protease"/>
</dbReference>
<evidence type="ECO:0000256" key="1">
    <source>
        <dbReference type="ARBA" id="ARBA00007623"/>
    </source>
</evidence>
<sequence length="704" mass="79366">MSGIAVRISRDRAVAQGLGTPNNPVKYLEQDFEELRAQCLASGRLFEDPAFPPSSSSLGLKDWGPGSEKAKGIVWKRPAQIKSDASFMIDGATCEDVRQGSLGDCWFLCSIASLTQNKTFLSIVVPENQSMNIDYAGIFHFRFWQYGEWVDVVVDDQLPTKSGKLVFVKSLAGNEFWSALLEKAYAKLNGSYEALSGGLPAEALEDFTGGTAELYYLQNTSENLFQILQKRLKANALLTCTSKTDEINKESETVANNNVVKKHAYSITGAEEVPYCGSKVKLIRVRNPWGYKEWNGAWSDNAPEWNIVHPSIKDALNIKSEDGEFWMPFADLLKEYTRVEVCNINLSNALCSEDQKWCLTQFTGSWKTGFSAGGGKQNKETFWTNPQFWIVLDDHDNDYSGSITDPCCTIIVSLMQKDRRRYKPLGAKLYSIGFYIYKIPAELQKSNQIQLGKDFFRQYKDVAREISYKDHREISCRFKLPVGVYVIVPHTYDPYQEADICLRVFTEKKTGAFGDICVGINPVINELGVPNEAADVNTEASIEELNTEKNELNGEELKTALDEMLSKRADIKSDGFSLATCREIINLFDIDRSGAIGTKEFNVLLRKLEKYMEIFKEMDTNHSGTMDAYEMRNALERAGFNLNYDIQEVIVHRYISNGLSINFDDFIACMIRLETLFKMFDLLESNKSGSISLSLTEWLCAALA</sequence>
<feature type="active site" evidence="8 9">
    <location>
        <position position="287"/>
    </location>
</feature>
<accession>A0AAD1VW47</accession>
<name>A0AAD1VW47_PELCU</name>
<protein>
    <submittedName>
        <fullName evidence="12">Calpain-8-like isoform X1</fullName>
    </submittedName>
</protein>
<dbReference type="InterPro" id="IPR018247">
    <property type="entry name" value="EF_Hand_1_Ca_BS"/>
</dbReference>
<dbReference type="Pfam" id="PF01067">
    <property type="entry name" value="Calpain_III"/>
    <property type="match status" value="1"/>
</dbReference>
<dbReference type="PROSITE" id="PS50203">
    <property type="entry name" value="CALPAIN_CAT"/>
    <property type="match status" value="1"/>
</dbReference>
<dbReference type="EMBL" id="OW240913">
    <property type="protein sequence ID" value="CAH2253924.1"/>
    <property type="molecule type" value="Genomic_DNA"/>
</dbReference>
<keyword evidence="4" id="KW-0677">Repeat</keyword>
<dbReference type="InterPro" id="IPR033883">
    <property type="entry name" value="C2_III"/>
</dbReference>
<evidence type="ECO:0000256" key="2">
    <source>
        <dbReference type="ARBA" id="ARBA00022670"/>
    </source>
</evidence>
<dbReference type="FunFam" id="2.60.120.380:FF:000001">
    <property type="entry name" value="Calpain-1 catalytic subunit"/>
    <property type="match status" value="1"/>
</dbReference>
<comment type="similarity">
    <text evidence="1">Belongs to the peptidase C2 family.</text>
</comment>
<feature type="active site" evidence="8 9">
    <location>
        <position position="105"/>
    </location>
</feature>
<dbReference type="InterPro" id="IPR000169">
    <property type="entry name" value="Pept_cys_AS"/>
</dbReference>
<dbReference type="GO" id="GO:0005737">
    <property type="term" value="C:cytoplasm"/>
    <property type="evidence" value="ECO:0007669"/>
    <property type="project" value="TreeGrafter"/>
</dbReference>
<dbReference type="InterPro" id="IPR038765">
    <property type="entry name" value="Papain-like_cys_pep_sf"/>
</dbReference>
<organism evidence="12 13">
    <name type="scientific">Pelobates cultripes</name>
    <name type="common">Western spadefoot toad</name>
    <dbReference type="NCBI Taxonomy" id="61616"/>
    <lineage>
        <taxon>Eukaryota</taxon>
        <taxon>Metazoa</taxon>
        <taxon>Chordata</taxon>
        <taxon>Craniata</taxon>
        <taxon>Vertebrata</taxon>
        <taxon>Euteleostomi</taxon>
        <taxon>Amphibia</taxon>
        <taxon>Batrachia</taxon>
        <taxon>Anura</taxon>
        <taxon>Pelobatoidea</taxon>
        <taxon>Pelobatidae</taxon>
        <taxon>Pelobates</taxon>
    </lineage>
</organism>
<evidence type="ECO:0000256" key="7">
    <source>
        <dbReference type="ARBA" id="ARBA00022837"/>
    </source>
</evidence>
<evidence type="ECO:0000256" key="5">
    <source>
        <dbReference type="ARBA" id="ARBA00022801"/>
    </source>
</evidence>
<dbReference type="SUPFAM" id="SSF54001">
    <property type="entry name" value="Cysteine proteinases"/>
    <property type="match status" value="1"/>
</dbReference>
<dbReference type="Pfam" id="PF00648">
    <property type="entry name" value="Peptidase_C2"/>
    <property type="match status" value="1"/>
</dbReference>
<dbReference type="Proteomes" id="UP001295444">
    <property type="component" value="Chromosome 02"/>
</dbReference>
<evidence type="ECO:0000259" key="10">
    <source>
        <dbReference type="PROSITE" id="PS50203"/>
    </source>
</evidence>
<dbReference type="PROSITE" id="PS50222">
    <property type="entry name" value="EF_HAND_2"/>
    <property type="match status" value="1"/>
</dbReference>
<keyword evidence="5 9" id="KW-0378">Hydrolase</keyword>
<evidence type="ECO:0000256" key="4">
    <source>
        <dbReference type="ARBA" id="ARBA00022737"/>
    </source>
</evidence>
<dbReference type="InterPro" id="IPR022682">
    <property type="entry name" value="Calpain_domain_III"/>
</dbReference>
<dbReference type="PANTHER" id="PTHR10183">
    <property type="entry name" value="CALPAIN"/>
    <property type="match status" value="1"/>
</dbReference>
<dbReference type="Gene3D" id="2.60.120.380">
    <property type="match status" value="1"/>
</dbReference>
<dbReference type="InterPro" id="IPR002048">
    <property type="entry name" value="EF_hand_dom"/>
</dbReference>
<dbReference type="Gene3D" id="3.90.70.10">
    <property type="entry name" value="Cysteine proteinases"/>
    <property type="match status" value="1"/>
</dbReference>
<feature type="active site" evidence="8 9">
    <location>
        <position position="263"/>
    </location>
</feature>
<evidence type="ECO:0000259" key="11">
    <source>
        <dbReference type="PROSITE" id="PS50222"/>
    </source>
</evidence>
<dbReference type="InterPro" id="IPR036213">
    <property type="entry name" value="Calpain_III_sf"/>
</dbReference>
<keyword evidence="2 9" id="KW-0645">Protease</keyword>
<dbReference type="CDD" id="cd00044">
    <property type="entry name" value="CysPc"/>
    <property type="match status" value="1"/>
</dbReference>
<feature type="domain" description="EF-hand" evidence="11">
    <location>
        <begin position="606"/>
        <end position="641"/>
    </location>
</feature>
<evidence type="ECO:0000256" key="8">
    <source>
        <dbReference type="PIRSR" id="PIRSR622684-1"/>
    </source>
</evidence>
<dbReference type="CDD" id="cd00214">
    <property type="entry name" value="Calpain_III"/>
    <property type="match status" value="1"/>
</dbReference>
<dbReference type="InterPro" id="IPR022683">
    <property type="entry name" value="Calpain_III"/>
</dbReference>
<dbReference type="InterPro" id="IPR001300">
    <property type="entry name" value="Peptidase_C2_calpain_cat"/>
</dbReference>
<dbReference type="SMART" id="SM00230">
    <property type="entry name" value="CysPc"/>
    <property type="match status" value="1"/>
</dbReference>
<keyword evidence="6 9" id="KW-0788">Thiol protease</keyword>
<dbReference type="AlphaFoldDB" id="A0AAD1VW47"/>
<dbReference type="GO" id="GO:0006508">
    <property type="term" value="P:proteolysis"/>
    <property type="evidence" value="ECO:0007669"/>
    <property type="project" value="UniProtKB-KW"/>
</dbReference>
<dbReference type="Pfam" id="PF13833">
    <property type="entry name" value="EF-hand_8"/>
    <property type="match status" value="1"/>
</dbReference>
<dbReference type="PROSITE" id="PS00139">
    <property type="entry name" value="THIOL_PROTEASE_CYS"/>
    <property type="match status" value="1"/>
</dbReference>
<dbReference type="GO" id="GO:0005509">
    <property type="term" value="F:calcium ion binding"/>
    <property type="evidence" value="ECO:0007669"/>
    <property type="project" value="InterPro"/>
</dbReference>